<dbReference type="HAMAP" id="MF_00017">
    <property type="entry name" value="RecR"/>
    <property type="match status" value="1"/>
</dbReference>
<evidence type="ECO:0000256" key="3">
    <source>
        <dbReference type="ARBA" id="ARBA00022771"/>
    </source>
</evidence>
<dbReference type="GO" id="GO:0006310">
    <property type="term" value="P:DNA recombination"/>
    <property type="evidence" value="ECO:0007669"/>
    <property type="project" value="UniProtKB-UniRule"/>
</dbReference>
<keyword evidence="2 7" id="KW-0227">DNA damage</keyword>
<dbReference type="Gene3D" id="3.40.1360.10">
    <property type="match status" value="1"/>
</dbReference>
<evidence type="ECO:0000256" key="6">
    <source>
        <dbReference type="ARBA" id="ARBA00023204"/>
    </source>
</evidence>
<sequence>MPLLYYTEPVARLIQELNKLPGVGPKTAQRLAFHILHSPLEEVRALATAILEAREKIRYCSICGHLTQEDPCQLCRDESRDPSVICVVEEVRDLVALEKTRQFRGRYHVLHGALSPAEGIGPEKLRIKELLKRLEDKTVQEVILATNADVEGEATALYLAKILKPLGLKVTRLAYGLPVGGDLEYADEVTLARALSGRREME</sequence>
<evidence type="ECO:0000256" key="4">
    <source>
        <dbReference type="ARBA" id="ARBA00022833"/>
    </source>
</evidence>
<accession>A0A1W1V721</accession>
<proteinExistence type="inferred from homology"/>
<comment type="similarity">
    <text evidence="7">Belongs to the RecR family.</text>
</comment>
<dbReference type="Gene3D" id="1.10.8.420">
    <property type="entry name" value="RecR Domain 1"/>
    <property type="match status" value="1"/>
</dbReference>
<dbReference type="PROSITE" id="PS01300">
    <property type="entry name" value="RECR"/>
    <property type="match status" value="1"/>
</dbReference>
<feature type="zinc finger region" description="C4-type" evidence="7">
    <location>
        <begin position="60"/>
        <end position="75"/>
    </location>
</feature>
<keyword evidence="5 7" id="KW-0233">DNA recombination</keyword>
<reference evidence="9 10" key="1">
    <citation type="submission" date="2017-04" db="EMBL/GenBank/DDBJ databases">
        <authorList>
            <person name="Afonso C.L."/>
            <person name="Miller P.J."/>
            <person name="Scott M.A."/>
            <person name="Spackman E."/>
            <person name="Goraichik I."/>
            <person name="Dimitrov K.M."/>
            <person name="Suarez D.L."/>
            <person name="Swayne D.E."/>
        </authorList>
    </citation>
    <scope>NUCLEOTIDE SEQUENCE [LARGE SCALE GENOMIC DNA]</scope>
    <source>
        <strain evidence="9 10">ToBE</strain>
    </source>
</reference>
<name>A0A1W1V721_9FIRM</name>
<dbReference type="InterPro" id="IPR023627">
    <property type="entry name" value="Rcmb_RecR"/>
</dbReference>
<dbReference type="InterPro" id="IPR000093">
    <property type="entry name" value="DNA_Rcmb_RecR"/>
</dbReference>
<dbReference type="InterPro" id="IPR015967">
    <property type="entry name" value="Rcmb_RecR_Znf"/>
</dbReference>
<dbReference type="GO" id="GO:0003677">
    <property type="term" value="F:DNA binding"/>
    <property type="evidence" value="ECO:0007669"/>
    <property type="project" value="UniProtKB-UniRule"/>
</dbReference>
<keyword evidence="1 7" id="KW-0479">Metal-binding</keyword>
<feature type="domain" description="Toprim" evidence="8">
    <location>
        <begin position="83"/>
        <end position="178"/>
    </location>
</feature>
<dbReference type="Gene3D" id="3.30.60.80">
    <property type="match status" value="1"/>
</dbReference>
<evidence type="ECO:0000256" key="7">
    <source>
        <dbReference type="HAMAP-Rule" id="MF_00017"/>
    </source>
</evidence>
<dbReference type="PANTHER" id="PTHR30446">
    <property type="entry name" value="RECOMBINATION PROTEIN RECR"/>
    <property type="match status" value="1"/>
</dbReference>
<keyword evidence="4 7" id="KW-0862">Zinc</keyword>
<dbReference type="InterPro" id="IPR034137">
    <property type="entry name" value="TOPRIM_RecR"/>
</dbReference>
<dbReference type="SUPFAM" id="SSF111304">
    <property type="entry name" value="Recombination protein RecR"/>
    <property type="match status" value="1"/>
</dbReference>
<dbReference type="PANTHER" id="PTHR30446:SF0">
    <property type="entry name" value="RECOMBINATION PROTEIN RECR"/>
    <property type="match status" value="1"/>
</dbReference>
<dbReference type="AlphaFoldDB" id="A0A1W1V721"/>
<gene>
    <name evidence="7" type="primary">recR</name>
    <name evidence="9" type="ORF">SAMN00808754_0105</name>
</gene>
<dbReference type="InterPro" id="IPR006171">
    <property type="entry name" value="TOPRIM_dom"/>
</dbReference>
<evidence type="ECO:0000313" key="10">
    <source>
        <dbReference type="Proteomes" id="UP000192569"/>
    </source>
</evidence>
<keyword evidence="6 7" id="KW-0234">DNA repair</keyword>
<dbReference type="Pfam" id="PF21176">
    <property type="entry name" value="RecR_HhH"/>
    <property type="match status" value="1"/>
</dbReference>
<evidence type="ECO:0000313" key="9">
    <source>
        <dbReference type="EMBL" id="SMB89066.1"/>
    </source>
</evidence>
<dbReference type="Pfam" id="PF02132">
    <property type="entry name" value="RecR_ZnF"/>
    <property type="match status" value="1"/>
</dbReference>
<organism evidence="9 10">
    <name type="scientific">Thermanaeromonas toyohensis ToBE</name>
    <dbReference type="NCBI Taxonomy" id="698762"/>
    <lineage>
        <taxon>Bacteria</taxon>
        <taxon>Bacillati</taxon>
        <taxon>Bacillota</taxon>
        <taxon>Clostridia</taxon>
        <taxon>Neomoorellales</taxon>
        <taxon>Neomoorellaceae</taxon>
        <taxon>Thermanaeromonas</taxon>
    </lineage>
</organism>
<dbReference type="PROSITE" id="PS50880">
    <property type="entry name" value="TOPRIM"/>
    <property type="match status" value="1"/>
</dbReference>
<dbReference type="EMBL" id="LT838272">
    <property type="protein sequence ID" value="SMB89066.1"/>
    <property type="molecule type" value="Genomic_DNA"/>
</dbReference>
<keyword evidence="3 7" id="KW-0863">Zinc-finger</keyword>
<dbReference type="GO" id="GO:0006281">
    <property type="term" value="P:DNA repair"/>
    <property type="evidence" value="ECO:0007669"/>
    <property type="project" value="UniProtKB-UniRule"/>
</dbReference>
<dbReference type="Pfam" id="PF21175">
    <property type="entry name" value="RecR_C"/>
    <property type="match status" value="1"/>
</dbReference>
<comment type="function">
    <text evidence="7">May play a role in DNA repair. It seems to be involved in an RecBC-independent recombinational process of DNA repair. It may act with RecF and RecO.</text>
</comment>
<protein>
    <recommendedName>
        <fullName evidence="7">Recombination protein RecR</fullName>
    </recommendedName>
</protein>
<dbReference type="STRING" id="698762.SAMN00808754_0105"/>
<dbReference type="Pfam" id="PF13662">
    <property type="entry name" value="Toprim_4"/>
    <property type="match status" value="1"/>
</dbReference>
<keyword evidence="10" id="KW-1185">Reference proteome</keyword>
<dbReference type="SMART" id="SM00493">
    <property type="entry name" value="TOPRIM"/>
    <property type="match status" value="1"/>
</dbReference>
<dbReference type="Proteomes" id="UP000192569">
    <property type="component" value="Chromosome I"/>
</dbReference>
<dbReference type="CDD" id="cd01025">
    <property type="entry name" value="TOPRIM_recR"/>
    <property type="match status" value="1"/>
</dbReference>
<evidence type="ECO:0000256" key="5">
    <source>
        <dbReference type="ARBA" id="ARBA00023172"/>
    </source>
</evidence>
<dbReference type="NCBIfam" id="TIGR00615">
    <property type="entry name" value="recR"/>
    <property type="match status" value="1"/>
</dbReference>
<evidence type="ECO:0000256" key="1">
    <source>
        <dbReference type="ARBA" id="ARBA00022723"/>
    </source>
</evidence>
<dbReference type="GO" id="GO:0008270">
    <property type="term" value="F:zinc ion binding"/>
    <property type="evidence" value="ECO:0007669"/>
    <property type="project" value="UniProtKB-KW"/>
</dbReference>
<evidence type="ECO:0000259" key="8">
    <source>
        <dbReference type="PROSITE" id="PS50880"/>
    </source>
</evidence>
<evidence type="ECO:0000256" key="2">
    <source>
        <dbReference type="ARBA" id="ARBA00022763"/>
    </source>
</evidence>
<dbReference type="Gene3D" id="6.10.250.240">
    <property type="match status" value="1"/>
</dbReference>
<dbReference type="OrthoDB" id="9802672at2"/>